<dbReference type="Pfam" id="PF00041">
    <property type="entry name" value="fn3"/>
    <property type="match status" value="3"/>
</dbReference>
<feature type="domain" description="Fibronectin type-III" evidence="2">
    <location>
        <begin position="364"/>
        <end position="425"/>
    </location>
</feature>
<gene>
    <name evidence="3" type="ORF">MGAL_10B091022</name>
</gene>
<evidence type="ECO:0000256" key="1">
    <source>
        <dbReference type="ARBA" id="ARBA00022737"/>
    </source>
</evidence>
<comment type="caution">
    <text evidence="3">The sequence shown here is derived from an EMBL/GenBank/DDBJ whole genome shotgun (WGS) entry which is preliminary data.</text>
</comment>
<name>A0A8B6DEV7_MYTGA</name>
<keyword evidence="1" id="KW-0677">Repeat</keyword>
<dbReference type="Gene3D" id="2.60.40.10">
    <property type="entry name" value="Immunoglobulins"/>
    <property type="match status" value="3"/>
</dbReference>
<dbReference type="InterPro" id="IPR003961">
    <property type="entry name" value="FN3_dom"/>
</dbReference>
<dbReference type="SUPFAM" id="SSF49265">
    <property type="entry name" value="Fibronectin type III"/>
    <property type="match status" value="2"/>
</dbReference>
<proteinExistence type="predicted"/>
<dbReference type="InterPro" id="IPR050964">
    <property type="entry name" value="Striated_Muscle_Regulatory"/>
</dbReference>
<dbReference type="InterPro" id="IPR036116">
    <property type="entry name" value="FN3_sf"/>
</dbReference>
<evidence type="ECO:0000259" key="2">
    <source>
        <dbReference type="PROSITE" id="PS50853"/>
    </source>
</evidence>
<dbReference type="PROSITE" id="PS50853">
    <property type="entry name" value="FN3"/>
    <property type="match status" value="3"/>
</dbReference>
<organism evidence="3 4">
    <name type="scientific">Mytilus galloprovincialis</name>
    <name type="common">Mediterranean mussel</name>
    <dbReference type="NCBI Taxonomy" id="29158"/>
    <lineage>
        <taxon>Eukaryota</taxon>
        <taxon>Metazoa</taxon>
        <taxon>Spiralia</taxon>
        <taxon>Lophotrochozoa</taxon>
        <taxon>Mollusca</taxon>
        <taxon>Bivalvia</taxon>
        <taxon>Autobranchia</taxon>
        <taxon>Pteriomorphia</taxon>
        <taxon>Mytilida</taxon>
        <taxon>Mytiloidea</taxon>
        <taxon>Mytilidae</taxon>
        <taxon>Mytilinae</taxon>
        <taxon>Mytilus</taxon>
    </lineage>
</organism>
<evidence type="ECO:0000313" key="3">
    <source>
        <dbReference type="EMBL" id="VDI17554.1"/>
    </source>
</evidence>
<reference evidence="3" key="1">
    <citation type="submission" date="2018-11" db="EMBL/GenBank/DDBJ databases">
        <authorList>
            <person name="Alioto T."/>
            <person name="Alioto T."/>
        </authorList>
    </citation>
    <scope>NUCLEOTIDE SEQUENCE</scope>
</reference>
<feature type="domain" description="Fibronectin type-III" evidence="2">
    <location>
        <begin position="8"/>
        <end position="104"/>
    </location>
</feature>
<dbReference type="AlphaFoldDB" id="A0A8B6DEV7"/>
<feature type="domain" description="Fibronectin type-III" evidence="2">
    <location>
        <begin position="186"/>
        <end position="282"/>
    </location>
</feature>
<dbReference type="EMBL" id="UYJE01003235">
    <property type="protein sequence ID" value="VDI17554.1"/>
    <property type="molecule type" value="Genomic_DNA"/>
</dbReference>
<evidence type="ECO:0000313" key="4">
    <source>
        <dbReference type="Proteomes" id="UP000596742"/>
    </source>
</evidence>
<accession>A0A8B6DEV7</accession>
<dbReference type="SMART" id="SM00060">
    <property type="entry name" value="FN3"/>
    <property type="match status" value="2"/>
</dbReference>
<sequence length="425" mass="47429">MCAEVPQAPENLKVKTRTNDKLTLEWTRPKAIGDSKVTGYNISLKMVDSDDWKKIGRGRSFVTSYTIKNLKLDKHYVCSVSAENKVGKGPAAEVESPVVQHQKPVKAIEKARTSKQSIKDKKENEALYSDVVKKNLTSRPTTVKSIGKASPSQPSFKNKKGGNKVLYCDKFKRNLTSRPIAEVPQAPENLKVKTRTNDKLTLEWTRPKAIGDSKVTGYNISLKMVDSDDWKKIGRGRSFVTSYTIKNLKLDKHYVCSVSAENKVGKGPAAEVESPVVQHQKPVKAIEKARTSKQSIKDKKENEALYSDVVKKNLTSRPTTVKSIGKASPSQPSFKNKKGGNKVLYCDKFKRNLTSRPIAEVPQAPANLKVKTRTNDKLTLEWTRPKAIGDSKVTGYNISLKMVDSDDWKKIGRGRSFVTSYTIKI</sequence>
<dbReference type="CDD" id="cd00063">
    <property type="entry name" value="FN3"/>
    <property type="match status" value="3"/>
</dbReference>
<dbReference type="PANTHER" id="PTHR13817">
    <property type="entry name" value="TITIN"/>
    <property type="match status" value="1"/>
</dbReference>
<keyword evidence="4" id="KW-1185">Reference proteome</keyword>
<protein>
    <recommendedName>
        <fullName evidence="2">Fibronectin type-III domain-containing protein</fullName>
    </recommendedName>
</protein>
<dbReference type="PANTHER" id="PTHR13817:SF166">
    <property type="entry name" value="NEURONAL IGCAM-RELATED"/>
    <property type="match status" value="1"/>
</dbReference>
<dbReference type="InterPro" id="IPR013783">
    <property type="entry name" value="Ig-like_fold"/>
</dbReference>
<dbReference type="Proteomes" id="UP000596742">
    <property type="component" value="Unassembled WGS sequence"/>
</dbReference>